<dbReference type="Proteomes" id="UP000178098">
    <property type="component" value="Unassembled WGS sequence"/>
</dbReference>
<keyword evidence="2 7" id="KW-0812">Transmembrane</keyword>
<reference evidence="8 9" key="1">
    <citation type="journal article" date="2016" name="Nat. Commun.">
        <title>Thousands of microbial genomes shed light on interconnected biogeochemical processes in an aquifer system.</title>
        <authorList>
            <person name="Anantharaman K."/>
            <person name="Brown C.T."/>
            <person name="Hug L.A."/>
            <person name="Sharon I."/>
            <person name="Castelle C.J."/>
            <person name="Probst A.J."/>
            <person name="Thomas B.C."/>
            <person name="Singh A."/>
            <person name="Wilkins M.J."/>
            <person name="Karaoz U."/>
            <person name="Brodie E.L."/>
            <person name="Williams K.H."/>
            <person name="Hubbard S.S."/>
            <person name="Banfield J.F."/>
        </authorList>
    </citation>
    <scope>NUCLEOTIDE SEQUENCE [LARGE SCALE GENOMIC DNA]</scope>
</reference>
<dbReference type="CDD" id="cd08010">
    <property type="entry name" value="MltG_like"/>
    <property type="match status" value="1"/>
</dbReference>
<evidence type="ECO:0000256" key="1">
    <source>
        <dbReference type="ARBA" id="ARBA00022475"/>
    </source>
</evidence>
<dbReference type="HAMAP" id="MF_02065">
    <property type="entry name" value="MltG"/>
    <property type="match status" value="1"/>
</dbReference>
<keyword evidence="6 7" id="KW-0961">Cell wall biogenesis/degradation</keyword>
<evidence type="ECO:0000256" key="6">
    <source>
        <dbReference type="ARBA" id="ARBA00023316"/>
    </source>
</evidence>
<evidence type="ECO:0000313" key="9">
    <source>
        <dbReference type="Proteomes" id="UP000178098"/>
    </source>
</evidence>
<dbReference type="EC" id="4.2.2.29" evidence="7"/>
<dbReference type="Gene3D" id="3.30.1490.480">
    <property type="entry name" value="Endolytic murein transglycosylase"/>
    <property type="match status" value="1"/>
</dbReference>
<dbReference type="AlphaFoldDB" id="A0A1F7HJJ1"/>
<dbReference type="PANTHER" id="PTHR30518">
    <property type="entry name" value="ENDOLYTIC MUREIN TRANSGLYCOSYLASE"/>
    <property type="match status" value="1"/>
</dbReference>
<comment type="caution">
    <text evidence="8">The sequence shown here is derived from an EMBL/GenBank/DDBJ whole genome shotgun (WGS) entry which is preliminary data.</text>
</comment>
<evidence type="ECO:0000313" key="8">
    <source>
        <dbReference type="EMBL" id="OGK31253.1"/>
    </source>
</evidence>
<dbReference type="InterPro" id="IPR003770">
    <property type="entry name" value="MLTG-like"/>
</dbReference>
<feature type="site" description="Important for catalytic activity" evidence="7">
    <location>
        <position position="199"/>
    </location>
</feature>
<comment type="catalytic activity">
    <reaction evidence="7">
        <text>a peptidoglycan chain = a peptidoglycan chain with N-acetyl-1,6-anhydromuramyl-[peptide] at the reducing end + a peptidoglycan chain with N-acetylglucosamine at the non-reducing end.</text>
        <dbReference type="EC" id="4.2.2.29"/>
    </reaction>
</comment>
<dbReference type="PANTHER" id="PTHR30518:SF2">
    <property type="entry name" value="ENDOLYTIC MUREIN TRANSGLYCOSYLASE"/>
    <property type="match status" value="1"/>
</dbReference>
<evidence type="ECO:0000256" key="4">
    <source>
        <dbReference type="ARBA" id="ARBA00023136"/>
    </source>
</evidence>
<evidence type="ECO:0000256" key="2">
    <source>
        <dbReference type="ARBA" id="ARBA00022692"/>
    </source>
</evidence>
<dbReference type="GO" id="GO:0005886">
    <property type="term" value="C:plasma membrane"/>
    <property type="evidence" value="ECO:0007669"/>
    <property type="project" value="UniProtKB-UniRule"/>
</dbReference>
<evidence type="ECO:0000256" key="7">
    <source>
        <dbReference type="HAMAP-Rule" id="MF_02065"/>
    </source>
</evidence>
<accession>A0A1F7HJJ1</accession>
<keyword evidence="4 7" id="KW-0472">Membrane</keyword>
<proteinExistence type="inferred from homology"/>
<dbReference type="NCBIfam" id="TIGR00247">
    <property type="entry name" value="endolytic transglycosylase MltG"/>
    <property type="match status" value="1"/>
</dbReference>
<dbReference type="GO" id="GO:0071555">
    <property type="term" value="P:cell wall organization"/>
    <property type="evidence" value="ECO:0007669"/>
    <property type="project" value="UniProtKB-KW"/>
</dbReference>
<comment type="function">
    <text evidence="7">Functions as a peptidoglycan terminase that cleaves nascent peptidoglycan strands endolytically to terminate their elongation.</text>
</comment>
<dbReference type="Pfam" id="PF02618">
    <property type="entry name" value="YceG"/>
    <property type="match status" value="1"/>
</dbReference>
<comment type="similarity">
    <text evidence="7">Belongs to the transglycosylase MltG family.</text>
</comment>
<dbReference type="GO" id="GO:0008932">
    <property type="term" value="F:lytic endotransglycosylase activity"/>
    <property type="evidence" value="ECO:0007669"/>
    <property type="project" value="UniProtKB-UniRule"/>
</dbReference>
<keyword evidence="1 7" id="KW-1003">Cell membrane</keyword>
<dbReference type="GO" id="GO:0009252">
    <property type="term" value="P:peptidoglycan biosynthetic process"/>
    <property type="evidence" value="ECO:0007669"/>
    <property type="project" value="UniProtKB-UniRule"/>
</dbReference>
<name>A0A1F7HJJ1_9BACT</name>
<evidence type="ECO:0000256" key="3">
    <source>
        <dbReference type="ARBA" id="ARBA00022989"/>
    </source>
</evidence>
<keyword evidence="3 7" id="KW-1133">Transmembrane helix</keyword>
<organism evidence="8 9">
    <name type="scientific">Candidatus Roizmanbacteria bacterium RIFCSPHIGHO2_02_FULL_43_11</name>
    <dbReference type="NCBI Taxonomy" id="1802043"/>
    <lineage>
        <taxon>Bacteria</taxon>
        <taxon>Candidatus Roizmaniibacteriota</taxon>
    </lineage>
</organism>
<keyword evidence="5 7" id="KW-0456">Lyase</keyword>
<evidence type="ECO:0000256" key="5">
    <source>
        <dbReference type="ARBA" id="ARBA00023239"/>
    </source>
</evidence>
<sequence>MKRIYILAMLFIIGIIGFGLFYAEGSLPAQPTVKTKQNFVIAKGDSVNKIINNLEKQGFIRNRLVFFIIVKQLDIENKIQAGLFRISPSMRAKDVALTLTHGSDDVWVTVIEGLRKEEIAQILSDDVGIPESEFIKRAQEGTLFPDTYLIPRDATIDQVLNTFASNFNKKYSDTLRSQARAQGLSDNDVLILASIVEREANSFQTMKQVASILRKRLKEGYPLQVDATVQYALGYQEEENSWWKKSLSLEDLKISSLYNTYTHTGLPPGPIGSPGLSAITAIIESDTDTPYLYYISNKDGSQLHYARTLDEHNENIRKYLR</sequence>
<dbReference type="EMBL" id="MFZT01000026">
    <property type="protein sequence ID" value="OGK31253.1"/>
    <property type="molecule type" value="Genomic_DNA"/>
</dbReference>
<dbReference type="Gene3D" id="3.30.160.60">
    <property type="entry name" value="Classic Zinc Finger"/>
    <property type="match status" value="1"/>
</dbReference>
<gene>
    <name evidence="7" type="primary">mltG</name>
    <name evidence="8" type="ORF">A3D08_01110</name>
</gene>
<protein>
    <recommendedName>
        <fullName evidence="7">Endolytic murein transglycosylase</fullName>
        <ecNumber evidence="7">4.2.2.29</ecNumber>
    </recommendedName>
    <alternativeName>
        <fullName evidence="7">Peptidoglycan lytic transglycosylase</fullName>
    </alternativeName>
    <alternativeName>
        <fullName evidence="7">Peptidoglycan polymerization terminase</fullName>
    </alternativeName>
</protein>